<protein>
    <submittedName>
        <fullName evidence="1">Uncharacterized protein</fullName>
    </submittedName>
</protein>
<organism evidence="1 2">
    <name type="scientific">Trichonephila clavipes</name>
    <name type="common">Golden silk orbweaver</name>
    <name type="synonym">Nephila clavipes</name>
    <dbReference type="NCBI Taxonomy" id="2585209"/>
    <lineage>
        <taxon>Eukaryota</taxon>
        <taxon>Metazoa</taxon>
        <taxon>Ecdysozoa</taxon>
        <taxon>Arthropoda</taxon>
        <taxon>Chelicerata</taxon>
        <taxon>Arachnida</taxon>
        <taxon>Araneae</taxon>
        <taxon>Araneomorphae</taxon>
        <taxon>Entelegynae</taxon>
        <taxon>Araneoidea</taxon>
        <taxon>Nephilidae</taxon>
        <taxon>Trichonephila</taxon>
    </lineage>
</organism>
<dbReference type="AlphaFoldDB" id="A0A8X6VIH5"/>
<comment type="caution">
    <text evidence="1">The sequence shown here is derived from an EMBL/GenBank/DDBJ whole genome shotgun (WGS) entry which is preliminary data.</text>
</comment>
<reference evidence="1" key="1">
    <citation type="submission" date="2020-08" db="EMBL/GenBank/DDBJ databases">
        <title>Multicomponent nature underlies the extraordinary mechanical properties of spider dragline silk.</title>
        <authorList>
            <person name="Kono N."/>
            <person name="Nakamura H."/>
            <person name="Mori M."/>
            <person name="Yoshida Y."/>
            <person name="Ohtoshi R."/>
            <person name="Malay A.D."/>
            <person name="Moran D.A.P."/>
            <person name="Tomita M."/>
            <person name="Numata K."/>
            <person name="Arakawa K."/>
        </authorList>
    </citation>
    <scope>NUCLEOTIDE SEQUENCE</scope>
</reference>
<name>A0A8X6VIH5_TRICX</name>
<evidence type="ECO:0000313" key="2">
    <source>
        <dbReference type="Proteomes" id="UP000887159"/>
    </source>
</evidence>
<keyword evidence="2" id="KW-1185">Reference proteome</keyword>
<gene>
    <name evidence="1" type="primary">NCL1_12645</name>
    <name evidence="1" type="ORF">TNCV_2146351</name>
</gene>
<proteinExistence type="predicted"/>
<evidence type="ECO:0000313" key="1">
    <source>
        <dbReference type="EMBL" id="GFY19942.1"/>
    </source>
</evidence>
<accession>A0A8X6VIH5</accession>
<sequence length="177" mass="19810">MLISSSTKTKGPRIAHENFHQIFTLADGAKQSFSWRGKNRLRIFTLCLTGGAHRYHCSRWKQKPISDINKALTGGAQRTSLNQSPGDQSRRFSTADSHWLGTHACAVLAISLRSQSMFRYFTARLEILTLKLGKRAATSVVLLVTQLKFQITRSMSVEFVTEHILGVVSNTVWSTEA</sequence>
<dbReference type="EMBL" id="BMAU01021354">
    <property type="protein sequence ID" value="GFY19942.1"/>
    <property type="molecule type" value="Genomic_DNA"/>
</dbReference>
<dbReference type="Proteomes" id="UP000887159">
    <property type="component" value="Unassembled WGS sequence"/>
</dbReference>